<organism evidence="2 3">
    <name type="scientific">Flaviflexus salsibiostraticola</name>
    <dbReference type="NCBI Taxonomy" id="1282737"/>
    <lineage>
        <taxon>Bacteria</taxon>
        <taxon>Bacillati</taxon>
        <taxon>Actinomycetota</taxon>
        <taxon>Actinomycetes</taxon>
        <taxon>Actinomycetales</taxon>
        <taxon>Actinomycetaceae</taxon>
        <taxon>Flaviflexus</taxon>
    </lineage>
</organism>
<dbReference type="InterPro" id="IPR029063">
    <property type="entry name" value="SAM-dependent_MTases_sf"/>
</dbReference>
<protein>
    <recommendedName>
        <fullName evidence="1">DNA methylase adenine-specific domain-containing protein</fullName>
    </recommendedName>
</protein>
<accession>A0A3S8ZA95</accession>
<dbReference type="GO" id="GO:0003677">
    <property type="term" value="F:DNA binding"/>
    <property type="evidence" value="ECO:0007669"/>
    <property type="project" value="InterPro"/>
</dbReference>
<dbReference type="KEGG" id="fsl:EJO69_08825"/>
<dbReference type="RefSeq" id="WP_126041093.1">
    <property type="nucleotide sequence ID" value="NZ_CP034438.1"/>
</dbReference>
<dbReference type="Pfam" id="PF02384">
    <property type="entry name" value="N6_Mtase"/>
    <property type="match status" value="1"/>
</dbReference>
<feature type="domain" description="DNA methylase adenine-specific" evidence="1">
    <location>
        <begin position="200"/>
        <end position="399"/>
    </location>
</feature>
<dbReference type="CDD" id="cd02440">
    <property type="entry name" value="AdoMet_MTases"/>
    <property type="match status" value="1"/>
</dbReference>
<evidence type="ECO:0000313" key="2">
    <source>
        <dbReference type="EMBL" id="AZN30395.1"/>
    </source>
</evidence>
<dbReference type="SUPFAM" id="SSF53335">
    <property type="entry name" value="S-adenosyl-L-methionine-dependent methyltransferases"/>
    <property type="match status" value="1"/>
</dbReference>
<dbReference type="PANTHER" id="PTHR42998">
    <property type="entry name" value="TYPE I RESTRICTION ENZYME HINDVIIP M PROTEIN-RELATED"/>
    <property type="match status" value="1"/>
</dbReference>
<dbReference type="AlphaFoldDB" id="A0A3S8ZA95"/>
<dbReference type="EMBL" id="CP034438">
    <property type="protein sequence ID" value="AZN30395.1"/>
    <property type="molecule type" value="Genomic_DNA"/>
</dbReference>
<dbReference type="PANTHER" id="PTHR42998:SF1">
    <property type="entry name" value="TYPE I RESTRICTION ENZYME HINDI METHYLASE SUBUNIT"/>
    <property type="match status" value="1"/>
</dbReference>
<evidence type="ECO:0000313" key="3">
    <source>
        <dbReference type="Proteomes" id="UP000270021"/>
    </source>
</evidence>
<evidence type="ECO:0000259" key="1">
    <source>
        <dbReference type="Pfam" id="PF02384"/>
    </source>
</evidence>
<dbReference type="SUPFAM" id="SSF116734">
    <property type="entry name" value="DNA methylase specificity domain"/>
    <property type="match status" value="1"/>
</dbReference>
<dbReference type="GO" id="GO:0008170">
    <property type="term" value="F:N-methyltransferase activity"/>
    <property type="evidence" value="ECO:0007669"/>
    <property type="project" value="InterPro"/>
</dbReference>
<dbReference type="Gene3D" id="3.40.50.150">
    <property type="entry name" value="Vaccinia Virus protein VP39"/>
    <property type="match status" value="1"/>
</dbReference>
<dbReference type="Proteomes" id="UP000270021">
    <property type="component" value="Chromosome"/>
</dbReference>
<dbReference type="InterPro" id="IPR052916">
    <property type="entry name" value="Type-I_RE_MTase_Subunit"/>
</dbReference>
<gene>
    <name evidence="2" type="ORF">EJO69_08825</name>
</gene>
<proteinExistence type="predicted"/>
<dbReference type="InterPro" id="IPR003356">
    <property type="entry name" value="DNA_methylase_A-5"/>
</dbReference>
<keyword evidence="3" id="KW-1185">Reference proteome</keyword>
<dbReference type="OrthoDB" id="9784823at2"/>
<name>A0A3S8ZA95_9ACTO</name>
<sequence>MSDQLLSPTNIAELASVSRPVVSNWRRRYDDFPEPVGGTDSRPLFSRDEIISWLTARDYTVTTDTVTEIWASLNVLRGVMEVDEAEILILLLFGIRQYLPDEFDEIASAPVDGRLPLLAAAEAELRGLYPIDERNRAALRLDLADLLEDVSPAAITPLLTAIGSAAVGRIAEYADEIIGRFSRSDRFGNVHGSVEAGSSALLAALVRDVEGTVYDPASGIADALLQVSAHHRATSLVGSEISPRALTIACLRTMLSGVNVSFTLGDVLAEDPVPGLKADAIIAEPPLALRIDPTEMLADPRYSHGISSSLGSELLWIQHALAHLAPEGRAYILTSHTVLRRGRNEQDIRASLLTAGCVEAIVSLPSRTLTYTATAPALWVLRNPGPADPVLLIDAREVTDPQNVIPSWLGGDRIDAPHARVDITALLAAGSDLTPAPWTGVRDVDPAAIRAAAIDSTAALSAIIGEMAASPLTPLGLDGLPEPQITTVGKLLEMKVVERVPSRMGQAPEKDDPCVIHAKHLRDQSLPPQCENPTLNSPEETEPGDVLLSTIHGTHAMVDWDGDHRVSLSVEHLRVTDRSALAPDYLALALTGAWNERFRVDSTLSRIRLQDMEIPLIPLADQERVAALLTRIRDIQAQASRLIRLGDNARAGILDAVRHHVSL</sequence>
<reference evidence="2 3" key="1">
    <citation type="submission" date="2018-12" db="EMBL/GenBank/DDBJ databases">
        <title>Complete genome sequence of Flaviflexus salsibiostraticola KCTC 33148.</title>
        <authorList>
            <person name="Bae J.-W."/>
        </authorList>
    </citation>
    <scope>NUCLEOTIDE SEQUENCE [LARGE SCALE GENOMIC DNA]</scope>
    <source>
        <strain evidence="2 3">KCTC 33148</strain>
    </source>
</reference>